<dbReference type="Proteomes" id="UP001066276">
    <property type="component" value="Chromosome 6"/>
</dbReference>
<evidence type="ECO:0000256" key="1">
    <source>
        <dbReference type="SAM" id="MobiDB-lite"/>
    </source>
</evidence>
<evidence type="ECO:0000313" key="2">
    <source>
        <dbReference type="EMBL" id="KAJ1144840.1"/>
    </source>
</evidence>
<organism evidence="2 3">
    <name type="scientific">Pleurodeles waltl</name>
    <name type="common">Iberian ribbed newt</name>
    <dbReference type="NCBI Taxonomy" id="8319"/>
    <lineage>
        <taxon>Eukaryota</taxon>
        <taxon>Metazoa</taxon>
        <taxon>Chordata</taxon>
        <taxon>Craniata</taxon>
        <taxon>Vertebrata</taxon>
        <taxon>Euteleostomi</taxon>
        <taxon>Amphibia</taxon>
        <taxon>Batrachia</taxon>
        <taxon>Caudata</taxon>
        <taxon>Salamandroidea</taxon>
        <taxon>Salamandridae</taxon>
        <taxon>Pleurodelinae</taxon>
        <taxon>Pleurodeles</taxon>
    </lineage>
</organism>
<dbReference type="AlphaFoldDB" id="A0AAV7QXY2"/>
<name>A0AAV7QXY2_PLEWA</name>
<protein>
    <submittedName>
        <fullName evidence="2">Uncharacterized protein</fullName>
    </submittedName>
</protein>
<keyword evidence="3" id="KW-1185">Reference proteome</keyword>
<proteinExistence type="predicted"/>
<feature type="compositionally biased region" description="Basic and acidic residues" evidence="1">
    <location>
        <begin position="70"/>
        <end position="88"/>
    </location>
</feature>
<accession>A0AAV7QXY2</accession>
<reference evidence="2" key="1">
    <citation type="journal article" date="2022" name="bioRxiv">
        <title>Sequencing and chromosome-scale assembly of the giantPleurodeles waltlgenome.</title>
        <authorList>
            <person name="Brown T."/>
            <person name="Elewa A."/>
            <person name="Iarovenko S."/>
            <person name="Subramanian E."/>
            <person name="Araus A.J."/>
            <person name="Petzold A."/>
            <person name="Susuki M."/>
            <person name="Suzuki K.-i.T."/>
            <person name="Hayashi T."/>
            <person name="Toyoda A."/>
            <person name="Oliveira C."/>
            <person name="Osipova E."/>
            <person name="Leigh N.D."/>
            <person name="Simon A."/>
            <person name="Yun M.H."/>
        </authorList>
    </citation>
    <scope>NUCLEOTIDE SEQUENCE</scope>
    <source>
        <strain evidence="2">20211129_DDA</strain>
        <tissue evidence="2">Liver</tissue>
    </source>
</reference>
<gene>
    <name evidence="2" type="ORF">NDU88_011134</name>
</gene>
<feature type="region of interest" description="Disordered" evidence="1">
    <location>
        <begin position="1"/>
        <end position="99"/>
    </location>
</feature>
<comment type="caution">
    <text evidence="2">The sequence shown here is derived from an EMBL/GenBank/DDBJ whole genome shotgun (WGS) entry which is preliminary data.</text>
</comment>
<evidence type="ECO:0000313" key="3">
    <source>
        <dbReference type="Proteomes" id="UP001066276"/>
    </source>
</evidence>
<sequence>MREYVHQRAFLPSPVANPTVRPRPRGQPLPRLQMSCDRAHPSGRPGMQRRGQKVLQRASAQQSAVPLPDCRMRGKDRRAQSHAIHEVRPGVSARDGAAH</sequence>
<dbReference type="EMBL" id="JANPWB010000010">
    <property type="protein sequence ID" value="KAJ1144840.1"/>
    <property type="molecule type" value="Genomic_DNA"/>
</dbReference>